<reference evidence="1 2" key="1">
    <citation type="submission" date="2021-03" db="EMBL/GenBank/DDBJ databases">
        <title>Identification of novel Bacillus strains.</title>
        <authorList>
            <person name="Xiao Z."/>
            <person name="Li Y."/>
            <person name="Shen J."/>
        </authorList>
    </citation>
    <scope>NUCLEOTIDE SEQUENCE [LARGE SCALE GENOMIC DNA]</scope>
    <source>
        <strain evidence="1 2">SY8</strain>
    </source>
</reference>
<comment type="caution">
    <text evidence="1">The sequence shown here is derived from an EMBL/GenBank/DDBJ whole genome shotgun (WGS) entry which is preliminary data.</text>
</comment>
<name>A0ABS3NYS7_9BACI</name>
<organism evidence="1 2">
    <name type="scientific">Bacillus arachidis</name>
    <dbReference type="NCBI Taxonomy" id="2819290"/>
    <lineage>
        <taxon>Bacteria</taxon>
        <taxon>Bacillati</taxon>
        <taxon>Bacillota</taxon>
        <taxon>Bacilli</taxon>
        <taxon>Bacillales</taxon>
        <taxon>Bacillaceae</taxon>
        <taxon>Bacillus</taxon>
    </lineage>
</organism>
<dbReference type="Proteomes" id="UP000677611">
    <property type="component" value="Unassembled WGS sequence"/>
</dbReference>
<evidence type="ECO:0000313" key="1">
    <source>
        <dbReference type="EMBL" id="MBO1626096.1"/>
    </source>
</evidence>
<sequence>MFNYHEDKLKTGIHTVTAVQFEGGEPTGKVLNFTEAKFEIKEKNNKKALFFVLG</sequence>
<evidence type="ECO:0000313" key="2">
    <source>
        <dbReference type="Proteomes" id="UP000677611"/>
    </source>
</evidence>
<gene>
    <name evidence="1" type="ORF">J4P90_12770</name>
</gene>
<accession>A0ABS3NYS7</accession>
<protein>
    <submittedName>
        <fullName evidence="1">Uncharacterized protein</fullName>
    </submittedName>
</protein>
<proteinExistence type="predicted"/>
<keyword evidence="2" id="KW-1185">Reference proteome</keyword>
<dbReference type="EMBL" id="JAGDQJ010000014">
    <property type="protein sequence ID" value="MBO1626096.1"/>
    <property type="molecule type" value="Genomic_DNA"/>
</dbReference>